<feature type="signal peptide" evidence="1">
    <location>
        <begin position="1"/>
        <end position="20"/>
    </location>
</feature>
<dbReference type="SUPFAM" id="SSF56935">
    <property type="entry name" value="Porins"/>
    <property type="match status" value="1"/>
</dbReference>
<dbReference type="KEGG" id="dko:I596_978"/>
<evidence type="ECO:0000313" key="3">
    <source>
        <dbReference type="Proteomes" id="UP000076830"/>
    </source>
</evidence>
<evidence type="ECO:0008006" key="4">
    <source>
        <dbReference type="Google" id="ProtNLM"/>
    </source>
</evidence>
<dbReference type="AlphaFoldDB" id="A0A160DRZ0"/>
<dbReference type="PATRIC" id="fig|1300342.3.peg.955"/>
<dbReference type="STRING" id="1300342.I596_978"/>
<gene>
    <name evidence="2" type="ORF">I596_978</name>
</gene>
<keyword evidence="3" id="KW-1185">Reference proteome</keyword>
<accession>A0A160DRZ0</accession>
<dbReference type="EMBL" id="CP015249">
    <property type="protein sequence ID" value="ANB17008.1"/>
    <property type="molecule type" value="Genomic_DNA"/>
</dbReference>
<evidence type="ECO:0000256" key="1">
    <source>
        <dbReference type="SAM" id="SignalP"/>
    </source>
</evidence>
<dbReference type="RefSeq" id="WP_223303916.1">
    <property type="nucleotide sequence ID" value="NZ_CP015249.1"/>
</dbReference>
<reference evidence="2 3" key="1">
    <citation type="submission" date="2016-04" db="EMBL/GenBank/DDBJ databases">
        <title>Complete genome sequence of Dokdonella koreensis DS-123T.</title>
        <authorList>
            <person name="Kim J.F."/>
            <person name="Lee H."/>
            <person name="Kwak M.-J."/>
        </authorList>
    </citation>
    <scope>NUCLEOTIDE SEQUENCE [LARGE SCALE GENOMIC DNA]</scope>
    <source>
        <strain evidence="2 3">DS-123</strain>
    </source>
</reference>
<evidence type="ECO:0000313" key="2">
    <source>
        <dbReference type="EMBL" id="ANB17008.1"/>
    </source>
</evidence>
<protein>
    <recommendedName>
        <fullName evidence="4">Porin</fullName>
    </recommendedName>
</protein>
<proteinExistence type="predicted"/>
<keyword evidence="1" id="KW-0732">Signal</keyword>
<name>A0A160DRZ0_9GAMM</name>
<feature type="chain" id="PRO_5007813112" description="Porin" evidence="1">
    <location>
        <begin position="21"/>
        <end position="381"/>
    </location>
</feature>
<sequence>MRHALLCALPGLVLASAAQAVEIEAGDWTIDVGGFINAYYTATDCGNEMVGGLALAGQALGCGGEDKRTTIGNGLLPNALVTKFRTSQGGYDIGGTIAIMAHTATSSSIDANSGVDVRQAFFTIGDENMGTFKLGRDYGIFGANAILTDMTLLGVGMPIQATQRGRVTLGHIGAGYSWLGNYGQISWTSGSTGGMVFSAGLMSPVDNGIDHVSKSEPQLQAQLAWSNEAFKVWAGAKTQRFHAAEGTDPTVEDFTMTGAEIGASFTAGRFAALANVQSGKGLGILADGDQENTKSTNWLAQGTFAATDKLKLGVNYGVSRNRDQEPATGGLKQNSNVTGGAYYALTSSVTFAFELSQTRSKGFDGETVKMNGVSFGGIVFF</sequence>
<dbReference type="Gene3D" id="2.40.160.10">
    <property type="entry name" value="Porin"/>
    <property type="match status" value="1"/>
</dbReference>
<organism evidence="2 3">
    <name type="scientific">Dokdonella koreensis DS-123</name>
    <dbReference type="NCBI Taxonomy" id="1300342"/>
    <lineage>
        <taxon>Bacteria</taxon>
        <taxon>Pseudomonadati</taxon>
        <taxon>Pseudomonadota</taxon>
        <taxon>Gammaproteobacteria</taxon>
        <taxon>Lysobacterales</taxon>
        <taxon>Rhodanobacteraceae</taxon>
        <taxon>Dokdonella</taxon>
    </lineage>
</organism>
<dbReference type="Proteomes" id="UP000076830">
    <property type="component" value="Chromosome"/>
</dbReference>
<dbReference type="InterPro" id="IPR023614">
    <property type="entry name" value="Porin_dom_sf"/>
</dbReference>